<protein>
    <submittedName>
        <fullName evidence="1">Tail tube</fullName>
    </submittedName>
</protein>
<dbReference type="EMBL" id="OR769223">
    <property type="protein sequence ID" value="WQJ53226.1"/>
    <property type="molecule type" value="Genomic_DNA"/>
</dbReference>
<keyword evidence="2" id="KW-1185">Reference proteome</keyword>
<organism evidence="1 2">
    <name type="scientific">phage Lak_Megaphage_Sonny</name>
    <dbReference type="NCBI Taxonomy" id="3109229"/>
    <lineage>
        <taxon>Viruses</taxon>
        <taxon>Duplodnaviria</taxon>
        <taxon>Heunggongvirae</taxon>
        <taxon>Uroviricota</taxon>
        <taxon>Caudoviricetes</taxon>
        <taxon>Caudoviricetes code 15 clade</taxon>
    </lineage>
</organism>
<dbReference type="Proteomes" id="UP001358193">
    <property type="component" value="Segment"/>
</dbReference>
<evidence type="ECO:0000313" key="1">
    <source>
        <dbReference type="EMBL" id="WQJ53226.1"/>
    </source>
</evidence>
<reference evidence="1 2" key="1">
    <citation type="submission" date="2023-11" db="EMBL/GenBank/DDBJ databases">
        <authorList>
            <person name="Cook R."/>
            <person name="Crisci M."/>
            <person name="Pye H."/>
            <person name="Adriaenssens E."/>
            <person name="Santini J."/>
        </authorList>
    </citation>
    <scope>NUCLEOTIDE SEQUENCE [LARGE SCALE GENOMIC DNA]</scope>
    <source>
        <strain evidence="1">Lak_Megaphage_Sonny</strain>
    </source>
</reference>
<accession>A0ABZ0Z248</accession>
<evidence type="ECO:0000313" key="2">
    <source>
        <dbReference type="Proteomes" id="UP001358193"/>
    </source>
</evidence>
<sequence length="232" mass="27409">MILNPLSQNFAIWMPANFFYNEVVNLWMPVFKRKFLPYITIEDMFASQITGINFPSITVNNVTQGLQNYQITKRGGRQLDHEMDKTVTLTVKLSEAYMTYFIARQQMELFLKYGENQKDLYMGPLNITILDEGGFENITYTYYQLTPNNLSDFDLSYSAQFGQFKTFTWGFKYNYFDIFYRDENGDRKKFNLDTENGMLHDPIIPDLKDNNKAITRDKNIERLPINKNSMLR</sequence>
<name>A0ABZ0Z248_9CAUD</name>
<proteinExistence type="predicted"/>